<keyword evidence="2" id="KW-0732">Signal</keyword>
<protein>
    <submittedName>
        <fullName evidence="4">Caspase domain-containing protein</fullName>
    </submittedName>
</protein>
<dbReference type="GO" id="GO:0004197">
    <property type="term" value="F:cysteine-type endopeptidase activity"/>
    <property type="evidence" value="ECO:0007669"/>
    <property type="project" value="InterPro"/>
</dbReference>
<accession>A0AAD7NM92</accession>
<evidence type="ECO:0000256" key="1">
    <source>
        <dbReference type="ARBA" id="ARBA00009005"/>
    </source>
</evidence>
<dbReference type="InterPro" id="IPR011600">
    <property type="entry name" value="Pept_C14_caspase"/>
</dbReference>
<feature type="signal peptide" evidence="2">
    <location>
        <begin position="1"/>
        <end position="27"/>
    </location>
</feature>
<evidence type="ECO:0000259" key="3">
    <source>
        <dbReference type="Pfam" id="PF00656"/>
    </source>
</evidence>
<dbReference type="AlphaFoldDB" id="A0AAD7NM92"/>
<comment type="caution">
    <text evidence="4">The sequence shown here is derived from an EMBL/GenBank/DDBJ whole genome shotgun (WGS) entry which is preliminary data.</text>
</comment>
<proteinExistence type="inferred from homology"/>
<reference evidence="4" key="1">
    <citation type="submission" date="2023-03" db="EMBL/GenBank/DDBJ databases">
        <title>Massive genome expansion in bonnet fungi (Mycena s.s.) driven by repeated elements and novel gene families across ecological guilds.</title>
        <authorList>
            <consortium name="Lawrence Berkeley National Laboratory"/>
            <person name="Harder C.B."/>
            <person name="Miyauchi S."/>
            <person name="Viragh M."/>
            <person name="Kuo A."/>
            <person name="Thoen E."/>
            <person name="Andreopoulos B."/>
            <person name="Lu D."/>
            <person name="Skrede I."/>
            <person name="Drula E."/>
            <person name="Henrissat B."/>
            <person name="Morin E."/>
            <person name="Kohler A."/>
            <person name="Barry K."/>
            <person name="LaButti K."/>
            <person name="Morin E."/>
            <person name="Salamov A."/>
            <person name="Lipzen A."/>
            <person name="Mereny Z."/>
            <person name="Hegedus B."/>
            <person name="Baldrian P."/>
            <person name="Stursova M."/>
            <person name="Weitz H."/>
            <person name="Taylor A."/>
            <person name="Grigoriev I.V."/>
            <person name="Nagy L.G."/>
            <person name="Martin F."/>
            <person name="Kauserud H."/>
        </authorList>
    </citation>
    <scope>NUCLEOTIDE SEQUENCE</scope>
    <source>
        <strain evidence="4">CBHHK182m</strain>
    </source>
</reference>
<dbReference type="Pfam" id="PF00656">
    <property type="entry name" value="Peptidase_C14"/>
    <property type="match status" value="1"/>
</dbReference>
<dbReference type="EMBL" id="JARKIB010000021">
    <property type="protein sequence ID" value="KAJ7767702.1"/>
    <property type="molecule type" value="Genomic_DNA"/>
</dbReference>
<comment type="similarity">
    <text evidence="1">Belongs to the peptidase C14B family.</text>
</comment>
<feature type="chain" id="PRO_5042222561" evidence="2">
    <location>
        <begin position="28"/>
        <end position="588"/>
    </location>
</feature>
<dbReference type="InterPro" id="IPR050452">
    <property type="entry name" value="Metacaspase"/>
</dbReference>
<evidence type="ECO:0000313" key="5">
    <source>
        <dbReference type="Proteomes" id="UP001215598"/>
    </source>
</evidence>
<keyword evidence="5" id="KW-1185">Reference proteome</keyword>
<evidence type="ECO:0000256" key="2">
    <source>
        <dbReference type="SAM" id="SignalP"/>
    </source>
</evidence>
<dbReference type="PANTHER" id="PTHR48104">
    <property type="entry name" value="METACASPASE-4"/>
    <property type="match status" value="1"/>
</dbReference>
<gene>
    <name evidence="4" type="ORF">B0H16DRAFT_1520511</name>
</gene>
<name>A0AAD7NM92_9AGAR</name>
<feature type="domain" description="Peptidase C14 caspase" evidence="3">
    <location>
        <begin position="35"/>
        <end position="266"/>
    </location>
</feature>
<dbReference type="Proteomes" id="UP001215598">
    <property type="component" value="Unassembled WGS sequence"/>
</dbReference>
<dbReference type="GO" id="GO:0006508">
    <property type="term" value="P:proteolysis"/>
    <property type="evidence" value="ECO:0007669"/>
    <property type="project" value="InterPro"/>
</dbReference>
<dbReference type="Gene3D" id="3.40.50.1460">
    <property type="match status" value="1"/>
</dbReference>
<evidence type="ECO:0000313" key="4">
    <source>
        <dbReference type="EMBL" id="KAJ7767702.1"/>
    </source>
</evidence>
<dbReference type="GO" id="GO:0005737">
    <property type="term" value="C:cytoplasm"/>
    <property type="evidence" value="ECO:0007669"/>
    <property type="project" value="TreeGrafter"/>
</dbReference>
<organism evidence="4 5">
    <name type="scientific">Mycena metata</name>
    <dbReference type="NCBI Taxonomy" id="1033252"/>
    <lineage>
        <taxon>Eukaryota</taxon>
        <taxon>Fungi</taxon>
        <taxon>Dikarya</taxon>
        <taxon>Basidiomycota</taxon>
        <taxon>Agaricomycotina</taxon>
        <taxon>Agaricomycetes</taxon>
        <taxon>Agaricomycetidae</taxon>
        <taxon>Agaricales</taxon>
        <taxon>Marasmiineae</taxon>
        <taxon>Mycenaceae</taxon>
        <taxon>Mycena</taxon>
    </lineage>
</organism>
<dbReference type="PANTHER" id="PTHR48104:SF30">
    <property type="entry name" value="METACASPASE-1"/>
    <property type="match status" value="1"/>
</dbReference>
<sequence length="588" mass="64989">MARRMPRFGSKAKYVLLLALLPPLTACQTMAQQIFAIVIGIDQYESKEISNLQGCVRDAASMQEMLLHYFPDAQISSITDTEATRAGILRAFDDHLLNNPCIKRHDAMVVYFAGKGRRLPVPEGASGRDVDILVPYDYGENVPGIPDTTIHSLLSDLVQKKGTNITFILDASFSFYVPRGNVGHRSDTSVVRPSHISATGLGDATQYTGFFNNARPFYVLLAACQQHQLAYESPDGGTFTRELVMLMRQKRLATYRELANALRFEAQDSFCAGIHADRILFSAPQYSEIPKLCVFLDSEFIDLDFEPENNFILVQDKGAANLVLRQRSEGGAVVERLDGLVALYASPDVIIPVGNAYSLTCVLNKIAHFNYYLGLEPLKAPSLNPLRYFERPGAEIELYRFKYSLGGSMTHRNRSGNLLKNGVAKLDRFPPDHAFAFKIISHFRQPVYPYLLSLDPATYNIQVVHPPPGEPAVEPLRARGLFDFFSTASSMMVGDGWSGGTPLTFAGDPSAQQDRDAAFFKLILCDKPIDIGQISQDSVVASSKAGVGTCRTGVRAPVEIPGIWDTALATVALQPETHPSRVWWRKSI</sequence>